<proteinExistence type="predicted"/>
<comment type="caution">
    <text evidence="2">The sequence shown here is derived from an EMBL/GenBank/DDBJ whole genome shotgun (WGS) entry which is preliminary data.</text>
</comment>
<gene>
    <name evidence="2" type="ORF">DFH08DRAFT_809094</name>
</gene>
<feature type="compositionally biased region" description="Basic and acidic residues" evidence="1">
    <location>
        <begin position="364"/>
        <end position="373"/>
    </location>
</feature>
<organism evidence="2 3">
    <name type="scientific">Mycena albidolilacea</name>
    <dbReference type="NCBI Taxonomy" id="1033008"/>
    <lineage>
        <taxon>Eukaryota</taxon>
        <taxon>Fungi</taxon>
        <taxon>Dikarya</taxon>
        <taxon>Basidiomycota</taxon>
        <taxon>Agaricomycotina</taxon>
        <taxon>Agaricomycetes</taxon>
        <taxon>Agaricomycetidae</taxon>
        <taxon>Agaricales</taxon>
        <taxon>Marasmiineae</taxon>
        <taxon>Mycenaceae</taxon>
        <taxon>Mycena</taxon>
    </lineage>
</organism>
<protein>
    <submittedName>
        <fullName evidence="2">Uncharacterized protein</fullName>
    </submittedName>
</protein>
<feature type="compositionally biased region" description="Acidic residues" evidence="1">
    <location>
        <begin position="307"/>
        <end position="335"/>
    </location>
</feature>
<dbReference type="AlphaFoldDB" id="A0AAD7A0X3"/>
<keyword evidence="3" id="KW-1185">Reference proteome</keyword>
<evidence type="ECO:0000313" key="2">
    <source>
        <dbReference type="EMBL" id="KAJ7347337.1"/>
    </source>
</evidence>
<accession>A0AAD7A0X3</accession>
<sequence length="697" mass="78216">MPAREKGKKRVRERIPKADHKSKRLWAEGSRESILNPHLEGYTQALSQGWVAERKYWKKVCNKYHAWVDWRTLDENEPVLCEWGPDHVLPTETLTPEEEVKKRQRVKLLNMQYMHECYDTDIADHVTEQWAAGASDRAAAGDSSKVAKAGFRAQVARDAFAKLPLSEQEAYGLRAKQAATHAREVYMERLKAPPSQKPQDRQSCIDSLSDFMAPILQEIHAQTGCHATIIIGGPMPKFGGELRTLHVSYGRNKTAAASHWAQWDKTRFANDVSGFMIEYLKTAYSKEDCAKAALPVDGAGSRAVGTEDNDSEPDSAFSEDDEDNTDNQGDDEEEHEAGRMHKKKKVTLSNKGKGVSTATVGDGEQDKQQDKQQEQQAQQEDEQEDEQERELQEVLWDDDPMEALQDDIHARNRTNENWRQQHIARNWEAMVELQRSMAEVFDVPQNPPFLPVPVPPAEKLCPPAEMSQPRKDQHVTQLAHPIAGSGTNAPATVAAMPTAFAPPTASIGHMTETDPLQALLPSSASIVPARSLSIVSTADPTRLGPHFDAVLAAWTCIKDASRFEHGPTNLPSKFRPKQVTTWISNGRGKRGETPTVSDPQQYRVEWRMWWGSLQPEWREKDADGSWSVARGYGGGGREWGPLYQWGVNGVLSVVASLYFWGCSVPETGWAEWEAAVNDIAWMFEGMATYYELFGKRF</sequence>
<feature type="compositionally biased region" description="Acidic residues" evidence="1">
    <location>
        <begin position="379"/>
        <end position="388"/>
    </location>
</feature>
<evidence type="ECO:0000256" key="1">
    <source>
        <dbReference type="SAM" id="MobiDB-lite"/>
    </source>
</evidence>
<name>A0AAD7A0X3_9AGAR</name>
<reference evidence="2" key="1">
    <citation type="submission" date="2023-03" db="EMBL/GenBank/DDBJ databases">
        <title>Massive genome expansion in bonnet fungi (Mycena s.s.) driven by repeated elements and novel gene families across ecological guilds.</title>
        <authorList>
            <consortium name="Lawrence Berkeley National Laboratory"/>
            <person name="Harder C.B."/>
            <person name="Miyauchi S."/>
            <person name="Viragh M."/>
            <person name="Kuo A."/>
            <person name="Thoen E."/>
            <person name="Andreopoulos B."/>
            <person name="Lu D."/>
            <person name="Skrede I."/>
            <person name="Drula E."/>
            <person name="Henrissat B."/>
            <person name="Morin E."/>
            <person name="Kohler A."/>
            <person name="Barry K."/>
            <person name="LaButti K."/>
            <person name="Morin E."/>
            <person name="Salamov A."/>
            <person name="Lipzen A."/>
            <person name="Mereny Z."/>
            <person name="Hegedus B."/>
            <person name="Baldrian P."/>
            <person name="Stursova M."/>
            <person name="Weitz H."/>
            <person name="Taylor A."/>
            <person name="Grigoriev I.V."/>
            <person name="Nagy L.G."/>
            <person name="Martin F."/>
            <person name="Kauserud H."/>
        </authorList>
    </citation>
    <scope>NUCLEOTIDE SEQUENCE</scope>
    <source>
        <strain evidence="2">CBHHK002</strain>
    </source>
</reference>
<dbReference type="EMBL" id="JARIHO010000019">
    <property type="protein sequence ID" value="KAJ7347337.1"/>
    <property type="molecule type" value="Genomic_DNA"/>
</dbReference>
<dbReference type="Proteomes" id="UP001218218">
    <property type="component" value="Unassembled WGS sequence"/>
</dbReference>
<feature type="region of interest" description="Disordered" evidence="1">
    <location>
        <begin position="298"/>
        <end position="390"/>
    </location>
</feature>
<evidence type="ECO:0000313" key="3">
    <source>
        <dbReference type="Proteomes" id="UP001218218"/>
    </source>
</evidence>